<evidence type="ECO:0000259" key="3">
    <source>
        <dbReference type="PROSITE" id="PS50089"/>
    </source>
</evidence>
<proteinExistence type="predicted"/>
<dbReference type="PROSITE" id="PS50089">
    <property type="entry name" value="ZF_RING_2"/>
    <property type="match status" value="1"/>
</dbReference>
<dbReference type="InterPro" id="IPR001841">
    <property type="entry name" value="Znf_RING"/>
</dbReference>
<feature type="region of interest" description="Disordered" evidence="2">
    <location>
        <begin position="24"/>
        <end position="50"/>
    </location>
</feature>
<dbReference type="PANTHER" id="PTHR45676">
    <property type="entry name" value="RING-H2 FINGER PROTEIN ATL51-RELATED"/>
    <property type="match status" value="1"/>
</dbReference>
<dbReference type="Gene3D" id="3.30.40.10">
    <property type="entry name" value="Zinc/RING finger domain, C3HC4 (zinc finger)"/>
    <property type="match status" value="1"/>
</dbReference>
<dbReference type="InterPro" id="IPR013083">
    <property type="entry name" value="Znf_RING/FYVE/PHD"/>
</dbReference>
<evidence type="ECO:0000256" key="2">
    <source>
        <dbReference type="SAM" id="MobiDB-lite"/>
    </source>
</evidence>
<dbReference type="Proteomes" id="UP001370490">
    <property type="component" value="Unassembled WGS sequence"/>
</dbReference>
<sequence length="153" mass="16809">MGGAITVAFCHCLAVGRCSPRQTLNTASPHPPHHRQIGPRDTSSSSSGSRVKISIPIYKHTKESKEGTCSICLSEFIEEEEIRVLPECSHPFHVPCIDVWLYSHSSCPLCRADIRPPLHLVLDVPNPSPESASSSSLDVQPEPRGRRDFLVGF</sequence>
<protein>
    <submittedName>
        <fullName evidence="4">Zinc finger, RING-type</fullName>
    </submittedName>
</protein>
<keyword evidence="1" id="KW-0479">Metal-binding</keyword>
<keyword evidence="1" id="KW-0863">Zinc-finger</keyword>
<feature type="compositionally biased region" description="Basic and acidic residues" evidence="2">
    <location>
        <begin position="141"/>
        <end position="153"/>
    </location>
</feature>
<organism evidence="4 5">
    <name type="scientific">Dillenia turbinata</name>
    <dbReference type="NCBI Taxonomy" id="194707"/>
    <lineage>
        <taxon>Eukaryota</taxon>
        <taxon>Viridiplantae</taxon>
        <taxon>Streptophyta</taxon>
        <taxon>Embryophyta</taxon>
        <taxon>Tracheophyta</taxon>
        <taxon>Spermatophyta</taxon>
        <taxon>Magnoliopsida</taxon>
        <taxon>eudicotyledons</taxon>
        <taxon>Gunneridae</taxon>
        <taxon>Pentapetalae</taxon>
        <taxon>Dilleniales</taxon>
        <taxon>Dilleniaceae</taxon>
        <taxon>Dillenia</taxon>
    </lineage>
</organism>
<dbReference type="GO" id="GO:0008270">
    <property type="term" value="F:zinc ion binding"/>
    <property type="evidence" value="ECO:0007669"/>
    <property type="project" value="UniProtKB-KW"/>
</dbReference>
<dbReference type="SMART" id="SM00184">
    <property type="entry name" value="RING"/>
    <property type="match status" value="1"/>
</dbReference>
<dbReference type="Pfam" id="PF13639">
    <property type="entry name" value="zf-RING_2"/>
    <property type="match status" value="1"/>
</dbReference>
<accession>A0AAN8ZIX1</accession>
<keyword evidence="5" id="KW-1185">Reference proteome</keyword>
<feature type="domain" description="RING-type" evidence="3">
    <location>
        <begin position="69"/>
        <end position="111"/>
    </location>
</feature>
<feature type="region of interest" description="Disordered" evidence="2">
    <location>
        <begin position="125"/>
        <end position="153"/>
    </location>
</feature>
<evidence type="ECO:0000313" key="5">
    <source>
        <dbReference type="Proteomes" id="UP001370490"/>
    </source>
</evidence>
<dbReference type="CDD" id="cd16461">
    <property type="entry name" value="RING-H2_EL5-like"/>
    <property type="match status" value="1"/>
</dbReference>
<evidence type="ECO:0000256" key="1">
    <source>
        <dbReference type="PROSITE-ProRule" id="PRU00175"/>
    </source>
</evidence>
<comment type="caution">
    <text evidence="4">The sequence shown here is derived from an EMBL/GenBank/DDBJ whole genome shotgun (WGS) entry which is preliminary data.</text>
</comment>
<reference evidence="4 5" key="1">
    <citation type="submission" date="2023-12" db="EMBL/GenBank/DDBJ databases">
        <title>A high-quality genome assembly for Dillenia turbinata (Dilleniales).</title>
        <authorList>
            <person name="Chanderbali A."/>
        </authorList>
    </citation>
    <scope>NUCLEOTIDE SEQUENCE [LARGE SCALE GENOMIC DNA]</scope>
    <source>
        <strain evidence="4">LSX21</strain>
        <tissue evidence="4">Leaf</tissue>
    </source>
</reference>
<dbReference type="SUPFAM" id="SSF57850">
    <property type="entry name" value="RING/U-box"/>
    <property type="match status" value="1"/>
</dbReference>
<dbReference type="GO" id="GO:0016567">
    <property type="term" value="P:protein ubiquitination"/>
    <property type="evidence" value="ECO:0007669"/>
    <property type="project" value="TreeGrafter"/>
</dbReference>
<name>A0AAN8ZIX1_9MAGN</name>
<evidence type="ECO:0000313" key="4">
    <source>
        <dbReference type="EMBL" id="KAK6942944.1"/>
    </source>
</evidence>
<dbReference type="PANTHER" id="PTHR45676:SF177">
    <property type="entry name" value="RING-TYPE E3 UBIQUITIN TRANSFERASE"/>
    <property type="match status" value="1"/>
</dbReference>
<dbReference type="AlphaFoldDB" id="A0AAN8ZIX1"/>
<keyword evidence="1" id="KW-0862">Zinc</keyword>
<dbReference type="EMBL" id="JBAMMX010000004">
    <property type="protein sequence ID" value="KAK6942944.1"/>
    <property type="molecule type" value="Genomic_DNA"/>
</dbReference>
<gene>
    <name evidence="4" type="ORF">RJ641_028321</name>
</gene>